<sequence>MPHRAGRTSWKRFAAVLASSVMAAAALGVGMAQGALAASFLISGQKFQVALDTLDVRGLSIYGMVDVTRKGTLVPVVVTGASRAEISGLCQSVVVSIPVLGPYTLRITGGDRRRVEAKNLFLDATSLSSTQANFDDLDIGVAAGAVSKGPISRGDRNSRFFDPNGFAQQADAAFLSNVHFTTVAVSAATFNVPDLDVRLRQGHHECF</sequence>
<protein>
    <recommendedName>
        <fullName evidence="3">Cholesterol esterase</fullName>
    </recommendedName>
</protein>
<dbReference type="EMBL" id="FONR01000003">
    <property type="protein sequence ID" value="SFF02070.1"/>
    <property type="molecule type" value="Genomic_DNA"/>
</dbReference>
<evidence type="ECO:0000313" key="1">
    <source>
        <dbReference type="EMBL" id="SFF02070.1"/>
    </source>
</evidence>
<evidence type="ECO:0000313" key="2">
    <source>
        <dbReference type="Proteomes" id="UP000181942"/>
    </source>
</evidence>
<dbReference type="InterPro" id="IPR046198">
    <property type="entry name" value="DUF6230"/>
</dbReference>
<dbReference type="Pfam" id="PF19741">
    <property type="entry name" value="DUF6230"/>
    <property type="match status" value="1"/>
</dbReference>
<dbReference type="OrthoDB" id="4238587at2"/>
<reference evidence="1 2" key="1">
    <citation type="submission" date="2016-10" db="EMBL/GenBank/DDBJ databases">
        <authorList>
            <person name="de Groot N.N."/>
        </authorList>
    </citation>
    <scope>NUCLEOTIDE SEQUENCE [LARGE SCALE GENOMIC DNA]</scope>
    <source>
        <strain evidence="1 2">OK461</strain>
    </source>
</reference>
<evidence type="ECO:0008006" key="3">
    <source>
        <dbReference type="Google" id="ProtNLM"/>
    </source>
</evidence>
<dbReference type="Proteomes" id="UP000181942">
    <property type="component" value="Unassembled WGS sequence"/>
</dbReference>
<gene>
    <name evidence="1" type="ORF">SAMN02787118_103356</name>
</gene>
<dbReference type="RefSeq" id="WP_075027161.1">
    <property type="nucleotide sequence ID" value="NZ_FONR01000003.1"/>
</dbReference>
<organism evidence="1 2">
    <name type="scientific">Streptomyces mirabilis</name>
    <dbReference type="NCBI Taxonomy" id="68239"/>
    <lineage>
        <taxon>Bacteria</taxon>
        <taxon>Bacillati</taxon>
        <taxon>Actinomycetota</taxon>
        <taxon>Actinomycetes</taxon>
        <taxon>Kitasatosporales</taxon>
        <taxon>Streptomycetaceae</taxon>
        <taxon>Streptomyces</taxon>
    </lineage>
</organism>
<accession>A0A1I2FC06</accession>
<name>A0A1I2FC06_9ACTN</name>
<dbReference type="AlphaFoldDB" id="A0A1I2FC06"/>
<proteinExistence type="predicted"/>